<dbReference type="InterPro" id="IPR036597">
    <property type="entry name" value="Fido-like_dom_sf"/>
</dbReference>
<sequence length="169" mass="20026">MLMVLESLEDFTQEILATIPFEKQFFYKPLHDLQAVDLLEGIINKYVYLEEDLIDTDSSVSHNQFNLLYFITDVFILLLKKHLFLEGNKRFALLYLKAFLYQFGWHLEWTTTNLLKTDSNSVKPFDSLSPSPIENTLVHFIKELQGQKDYSIIRQEIYDWIKARIVLIK</sequence>
<comment type="caution">
    <text evidence="2">The sequence shown here is derived from an EMBL/GenBank/DDBJ whole genome shotgun (WGS) entry which is preliminary data.</text>
</comment>
<feature type="domain" description="Fido" evidence="1">
    <location>
        <begin position="3"/>
        <end position="143"/>
    </location>
</feature>
<evidence type="ECO:0000313" key="2">
    <source>
        <dbReference type="EMBL" id="MDQ0513784.1"/>
    </source>
</evidence>
<reference evidence="2" key="1">
    <citation type="submission" date="2023-07" db="EMBL/GenBank/DDBJ databases">
        <title>Genomic Encyclopedia of Type Strains, Phase IV (KMG-IV): sequencing the most valuable type-strain genomes for metagenomic binning, comparative biology and taxonomic classification.</title>
        <authorList>
            <person name="Goeker M."/>
        </authorList>
    </citation>
    <scope>NUCLEOTIDE SEQUENCE [LARGE SCALE GENOMIC DNA]</scope>
    <source>
        <strain evidence="2">DSM 21204</strain>
    </source>
</reference>
<name>A0ABU0LYJ2_9BACT</name>
<gene>
    <name evidence="2" type="ORF">J2Z62_000222</name>
</gene>
<organism evidence="2 3">
    <name type="scientific">Mycoplasmoides fastidiosum</name>
    <dbReference type="NCBI Taxonomy" id="92758"/>
    <lineage>
        <taxon>Bacteria</taxon>
        <taxon>Bacillati</taxon>
        <taxon>Mycoplasmatota</taxon>
        <taxon>Mycoplasmoidales</taxon>
        <taxon>Mycoplasmoidaceae</taxon>
        <taxon>Mycoplasmoides</taxon>
    </lineage>
</organism>
<keyword evidence="3" id="KW-1185">Reference proteome</keyword>
<dbReference type="SUPFAM" id="SSF140931">
    <property type="entry name" value="Fic-like"/>
    <property type="match status" value="1"/>
</dbReference>
<evidence type="ECO:0000313" key="3">
    <source>
        <dbReference type="Proteomes" id="UP001240643"/>
    </source>
</evidence>
<accession>A0ABU0LYJ2</accession>
<protein>
    <recommendedName>
        <fullName evidence="1">Fido domain-containing protein</fullName>
    </recommendedName>
</protein>
<evidence type="ECO:0000259" key="1">
    <source>
        <dbReference type="PROSITE" id="PS51459"/>
    </source>
</evidence>
<dbReference type="Proteomes" id="UP001240643">
    <property type="component" value="Unassembled WGS sequence"/>
</dbReference>
<dbReference type="InterPro" id="IPR003812">
    <property type="entry name" value="Fido"/>
</dbReference>
<dbReference type="RefSeq" id="WP_256547518.1">
    <property type="nucleotide sequence ID" value="NZ_CP101809.1"/>
</dbReference>
<dbReference type="Gene3D" id="1.10.1790.50">
    <property type="match status" value="1"/>
</dbReference>
<proteinExistence type="predicted"/>
<dbReference type="EMBL" id="JAUSWO010000001">
    <property type="protein sequence ID" value="MDQ0513784.1"/>
    <property type="molecule type" value="Genomic_DNA"/>
</dbReference>
<dbReference type="PROSITE" id="PS51459">
    <property type="entry name" value="FIDO"/>
    <property type="match status" value="1"/>
</dbReference>